<accession>A0A4D9D696</accession>
<keyword evidence="3" id="KW-1185">Reference proteome</keyword>
<dbReference type="EMBL" id="SDOX01000007">
    <property type="protein sequence ID" value="TFJ86896.1"/>
    <property type="molecule type" value="Genomic_DNA"/>
</dbReference>
<dbReference type="Proteomes" id="UP000355283">
    <property type="component" value="Unassembled WGS sequence"/>
</dbReference>
<evidence type="ECO:0008006" key="4">
    <source>
        <dbReference type="Google" id="ProtNLM"/>
    </source>
</evidence>
<name>A0A4D9D696_9STRA</name>
<dbReference type="OrthoDB" id="197967at2759"/>
<proteinExistence type="predicted"/>
<sequence length="213" mass="23820">MAKRYFDKLHKEFVLADLSRWKEGKVGLRWRVEREVVDGTGQYACGSLGLGCRARESLASYELNFRYREKGEVRNELVKVRLCPDCKNLLDQARGGKGGLGARRKEEYIGEKKRRGDLRGRSESQEGRESKKKRREGGRGKERAPTMEAEEGVRTQDVPQGLKGGASIRESEGAEMLAAAPSSLEAKGKASREKAMAEMDALIEDILRDGKDT</sequence>
<dbReference type="Pfam" id="PF09725">
    <property type="entry name" value="Fra10Ac1"/>
    <property type="match status" value="1"/>
</dbReference>
<organism evidence="2 3">
    <name type="scientific">Nannochloropsis salina CCMP1776</name>
    <dbReference type="NCBI Taxonomy" id="1027361"/>
    <lineage>
        <taxon>Eukaryota</taxon>
        <taxon>Sar</taxon>
        <taxon>Stramenopiles</taxon>
        <taxon>Ochrophyta</taxon>
        <taxon>Eustigmatophyceae</taxon>
        <taxon>Eustigmatales</taxon>
        <taxon>Monodopsidaceae</taxon>
        <taxon>Microchloropsis</taxon>
        <taxon>Microchloropsis salina</taxon>
    </lineage>
</organism>
<evidence type="ECO:0000313" key="2">
    <source>
        <dbReference type="EMBL" id="TFJ86896.1"/>
    </source>
</evidence>
<evidence type="ECO:0000313" key="3">
    <source>
        <dbReference type="Proteomes" id="UP000355283"/>
    </source>
</evidence>
<evidence type="ECO:0000256" key="1">
    <source>
        <dbReference type="SAM" id="MobiDB-lite"/>
    </source>
</evidence>
<dbReference type="InterPro" id="IPR019129">
    <property type="entry name" value="Folate-sensitive_fs_Fra10Ac1"/>
</dbReference>
<gene>
    <name evidence="2" type="ORF">NSK_001984</name>
</gene>
<protein>
    <recommendedName>
        <fullName evidence="4">Protein FRA10AC1</fullName>
    </recommendedName>
</protein>
<dbReference type="AlphaFoldDB" id="A0A4D9D696"/>
<comment type="caution">
    <text evidence="2">The sequence shown here is derived from an EMBL/GenBank/DDBJ whole genome shotgun (WGS) entry which is preliminary data.</text>
</comment>
<feature type="compositionally biased region" description="Basic and acidic residues" evidence="1">
    <location>
        <begin position="117"/>
        <end position="129"/>
    </location>
</feature>
<reference evidence="2 3" key="1">
    <citation type="submission" date="2019-01" db="EMBL/GenBank/DDBJ databases">
        <title>Nuclear Genome Assembly of the Microalgal Biofuel strain Nannochloropsis salina CCMP1776.</title>
        <authorList>
            <person name="Hovde B."/>
        </authorList>
    </citation>
    <scope>NUCLEOTIDE SEQUENCE [LARGE SCALE GENOMIC DNA]</scope>
    <source>
        <strain evidence="2 3">CCMP1776</strain>
    </source>
</reference>
<feature type="region of interest" description="Disordered" evidence="1">
    <location>
        <begin position="94"/>
        <end position="192"/>
    </location>
</feature>